<dbReference type="RefSeq" id="WP_047004850.1">
    <property type="nucleotide sequence ID" value="NZ_LBHB01000004.1"/>
</dbReference>
<dbReference type="EMBL" id="LBHB01000004">
    <property type="protein sequence ID" value="KLE32336.1"/>
    <property type="molecule type" value="Genomic_DNA"/>
</dbReference>
<comment type="caution">
    <text evidence="2">The sequence shown here is derived from an EMBL/GenBank/DDBJ whole genome shotgun (WGS) entry which is preliminary data.</text>
</comment>
<dbReference type="STRING" id="1581420.AAW00_12810"/>
<accession>A0A0G9MNN5</accession>
<feature type="transmembrane region" description="Helical" evidence="1">
    <location>
        <begin position="279"/>
        <end position="299"/>
    </location>
</feature>
<sequence length="348" mass="38003">MTALQPEFSHRASDYSSVAVRREDVLVSVCFGDPHIDADTFDCIAALAQQLDAHFRFREIIVVVEESRKNALLALLPRVTNLRLFTVRDGTPFYHRRVIAADEAIGDVVMVANAPELAYLDPIAMIVQAADEQRMVLAARAASLVERTLSGPLVAMGRVAGFKVGLSDLQTMAVPRTLLNQLLVHPDPDLALRFPPRDIRLPLAFSAALDMPAPRQVGQQGRRLALLQKLFVYVAPIVLMAVTLASALLTVIGFFYAFYVVGAWIVVKNLAPGWLTLSAMLSLTALFLGVSIMGMSLGLQQLLARSGRDSFEGSASEINRIDLFGQVAADLNVDLERESDVAPERAPR</sequence>
<name>A0A0G9MNN5_9SPHN</name>
<keyword evidence="1" id="KW-0472">Membrane</keyword>
<feature type="transmembrane region" description="Helical" evidence="1">
    <location>
        <begin position="230"/>
        <end position="259"/>
    </location>
</feature>
<proteinExistence type="predicted"/>
<reference evidence="2 3" key="1">
    <citation type="submission" date="2015-04" db="EMBL/GenBank/DDBJ databases">
        <title>The draft genome sequence of Erythrobacter luteus KA37.</title>
        <authorList>
            <person name="Zhuang L."/>
            <person name="Liu Y."/>
            <person name="Shao Z."/>
        </authorList>
    </citation>
    <scope>NUCLEOTIDE SEQUENCE [LARGE SCALE GENOMIC DNA]</scope>
    <source>
        <strain evidence="2 3">KA37</strain>
    </source>
</reference>
<protein>
    <recommendedName>
        <fullName evidence="4">Glycosyl transferase</fullName>
    </recommendedName>
</protein>
<dbReference type="OrthoDB" id="7408328at2"/>
<evidence type="ECO:0000313" key="2">
    <source>
        <dbReference type="EMBL" id="KLE32336.1"/>
    </source>
</evidence>
<evidence type="ECO:0008006" key="4">
    <source>
        <dbReference type="Google" id="ProtNLM"/>
    </source>
</evidence>
<keyword evidence="1" id="KW-1133">Transmembrane helix</keyword>
<keyword evidence="1" id="KW-0812">Transmembrane</keyword>
<organism evidence="2 3">
    <name type="scientific">Aurantiacibacter luteus</name>
    <dbReference type="NCBI Taxonomy" id="1581420"/>
    <lineage>
        <taxon>Bacteria</taxon>
        <taxon>Pseudomonadati</taxon>
        <taxon>Pseudomonadota</taxon>
        <taxon>Alphaproteobacteria</taxon>
        <taxon>Sphingomonadales</taxon>
        <taxon>Erythrobacteraceae</taxon>
        <taxon>Aurantiacibacter</taxon>
    </lineage>
</organism>
<dbReference type="Proteomes" id="UP000053464">
    <property type="component" value="Unassembled WGS sequence"/>
</dbReference>
<evidence type="ECO:0000256" key="1">
    <source>
        <dbReference type="SAM" id="Phobius"/>
    </source>
</evidence>
<keyword evidence="3" id="KW-1185">Reference proteome</keyword>
<dbReference type="PATRIC" id="fig|1581420.6.peg.2617"/>
<evidence type="ECO:0000313" key="3">
    <source>
        <dbReference type="Proteomes" id="UP000053464"/>
    </source>
</evidence>
<gene>
    <name evidence="2" type="ORF">AAW00_12810</name>
</gene>
<dbReference type="AlphaFoldDB" id="A0A0G9MNN5"/>